<accession>A0A250WSF0</accession>
<feature type="compositionally biased region" description="Low complexity" evidence="1">
    <location>
        <begin position="193"/>
        <end position="208"/>
    </location>
</feature>
<comment type="caution">
    <text evidence="3">The sequence shown here is derived from an EMBL/GenBank/DDBJ whole genome shotgun (WGS) entry which is preliminary data.</text>
</comment>
<evidence type="ECO:0000313" key="3">
    <source>
        <dbReference type="EMBL" id="GAX73765.1"/>
    </source>
</evidence>
<dbReference type="InterPro" id="IPR001623">
    <property type="entry name" value="DnaJ_domain"/>
</dbReference>
<dbReference type="Pfam" id="PF00226">
    <property type="entry name" value="DnaJ"/>
    <property type="match status" value="1"/>
</dbReference>
<feature type="compositionally biased region" description="Basic and acidic residues" evidence="1">
    <location>
        <begin position="179"/>
        <end position="192"/>
    </location>
</feature>
<dbReference type="PANTHER" id="PTHR43096">
    <property type="entry name" value="DNAJ HOMOLOG 1, MITOCHONDRIAL-RELATED"/>
    <property type="match status" value="1"/>
</dbReference>
<dbReference type="EMBL" id="BEGY01000005">
    <property type="protein sequence ID" value="GAX73765.1"/>
    <property type="molecule type" value="Genomic_DNA"/>
</dbReference>
<keyword evidence="4" id="KW-1185">Reference proteome</keyword>
<dbReference type="Proteomes" id="UP000232323">
    <property type="component" value="Unassembled WGS sequence"/>
</dbReference>
<proteinExistence type="predicted"/>
<dbReference type="SMART" id="SM00271">
    <property type="entry name" value="DnaJ"/>
    <property type="match status" value="1"/>
</dbReference>
<dbReference type="InterPro" id="IPR036869">
    <property type="entry name" value="J_dom_sf"/>
</dbReference>
<protein>
    <recommendedName>
        <fullName evidence="2">J domain-containing protein</fullName>
    </recommendedName>
</protein>
<dbReference type="PANTHER" id="PTHR43096:SF58">
    <property type="entry name" value="CHAPERONE DNAJ-DOMAIN SUPERFAMILY PROTEIN"/>
    <property type="match status" value="1"/>
</dbReference>
<feature type="region of interest" description="Disordered" evidence="1">
    <location>
        <begin position="312"/>
        <end position="435"/>
    </location>
</feature>
<dbReference type="PROSITE" id="PS50076">
    <property type="entry name" value="DNAJ_2"/>
    <property type="match status" value="1"/>
</dbReference>
<dbReference type="AlphaFoldDB" id="A0A250WSF0"/>
<evidence type="ECO:0000259" key="2">
    <source>
        <dbReference type="PROSITE" id="PS50076"/>
    </source>
</evidence>
<feature type="compositionally biased region" description="Low complexity" evidence="1">
    <location>
        <begin position="423"/>
        <end position="433"/>
    </location>
</feature>
<dbReference type="PRINTS" id="PR00625">
    <property type="entry name" value="JDOMAIN"/>
</dbReference>
<evidence type="ECO:0000313" key="4">
    <source>
        <dbReference type="Proteomes" id="UP000232323"/>
    </source>
</evidence>
<dbReference type="GO" id="GO:0005737">
    <property type="term" value="C:cytoplasm"/>
    <property type="evidence" value="ECO:0007669"/>
    <property type="project" value="TreeGrafter"/>
</dbReference>
<dbReference type="SUPFAM" id="SSF46565">
    <property type="entry name" value="Chaperone J-domain"/>
    <property type="match status" value="1"/>
</dbReference>
<dbReference type="Gene3D" id="1.10.287.110">
    <property type="entry name" value="DnaJ domain"/>
    <property type="match status" value="1"/>
</dbReference>
<dbReference type="GO" id="GO:0051082">
    <property type="term" value="F:unfolded protein binding"/>
    <property type="evidence" value="ECO:0007669"/>
    <property type="project" value="TreeGrafter"/>
</dbReference>
<dbReference type="CDD" id="cd06257">
    <property type="entry name" value="DnaJ"/>
    <property type="match status" value="1"/>
</dbReference>
<reference evidence="3 4" key="1">
    <citation type="submission" date="2017-08" db="EMBL/GenBank/DDBJ databases">
        <title>Acidophilic green algal genome provides insights into adaptation to an acidic environment.</title>
        <authorList>
            <person name="Hirooka S."/>
            <person name="Hirose Y."/>
            <person name="Kanesaki Y."/>
            <person name="Higuchi S."/>
            <person name="Fujiwara T."/>
            <person name="Onuma R."/>
            <person name="Era A."/>
            <person name="Ohbayashi R."/>
            <person name="Uzuka A."/>
            <person name="Nozaki H."/>
            <person name="Yoshikawa H."/>
            <person name="Miyagishima S.Y."/>
        </authorList>
    </citation>
    <scope>NUCLEOTIDE SEQUENCE [LARGE SCALE GENOMIC DNA]</scope>
    <source>
        <strain evidence="3 4">NIES-2499</strain>
    </source>
</reference>
<dbReference type="GO" id="GO:0042026">
    <property type="term" value="P:protein refolding"/>
    <property type="evidence" value="ECO:0007669"/>
    <property type="project" value="TreeGrafter"/>
</dbReference>
<evidence type="ECO:0000256" key="1">
    <source>
        <dbReference type="SAM" id="MobiDB-lite"/>
    </source>
</evidence>
<feature type="domain" description="J" evidence="2">
    <location>
        <begin position="38"/>
        <end position="102"/>
    </location>
</feature>
<name>A0A250WSF0_9CHLO</name>
<sequence length="459" mass="50153">MQFLNKLHLAPTSTRPLKQFPVSSSTSSSRRLHVLGASHYETLGISNKASDDEIKRAFRLAAKRFHPDVNKEIGAEAKFMQINDAYKTLSDPKQKAQYDQIMKYGQGAMRNEGMSSQSGNGWVEYTWVVNVEDEVDDEDDKDVMDFFTWASSANNYKSSFQSSWGANSKRRRRQAAEAAAREESEKKAKEAAAARAAAEAADAASASARGRRGSSTRKTPNMKTIDGFDPDDILESMGPEIRTTAQSVFGSRLEGLESVRELADFVDMFDVLGANMGVQFQLLNEDDDDEDVEQHDGDESDYDDIIDALFMPKQRIGGRNGGGRSARSSSGTSAWGKKSENPSSTSSTRTASCSSTAATGRGSSSGRRSNWQSSTSWESFVSDFDSGASTSSSSEKGRQKSSSEARQKSPSSCRKKGSASANMDMPDMPMGDMLLDEVLELLNDSIDNPPPRRRKPRGG</sequence>
<feature type="region of interest" description="Disordered" evidence="1">
    <location>
        <begin position="159"/>
        <end position="232"/>
    </location>
</feature>
<feature type="compositionally biased region" description="Basic and acidic residues" evidence="1">
    <location>
        <begin position="395"/>
        <end position="407"/>
    </location>
</feature>
<gene>
    <name evidence="3" type="ORF">CEUSTIGMA_g1216.t1</name>
</gene>
<dbReference type="STRING" id="1157962.A0A250WSF0"/>
<dbReference type="OrthoDB" id="537700at2759"/>
<feature type="compositionally biased region" description="Low complexity" evidence="1">
    <location>
        <begin position="343"/>
        <end position="394"/>
    </location>
</feature>
<organism evidence="3 4">
    <name type="scientific">Chlamydomonas eustigma</name>
    <dbReference type="NCBI Taxonomy" id="1157962"/>
    <lineage>
        <taxon>Eukaryota</taxon>
        <taxon>Viridiplantae</taxon>
        <taxon>Chlorophyta</taxon>
        <taxon>core chlorophytes</taxon>
        <taxon>Chlorophyceae</taxon>
        <taxon>CS clade</taxon>
        <taxon>Chlamydomonadales</taxon>
        <taxon>Chlamydomonadaceae</taxon>
        <taxon>Chlamydomonas</taxon>
    </lineage>
</organism>